<evidence type="ECO:0000313" key="1">
    <source>
        <dbReference type="EMBL" id="WFN37921.1"/>
    </source>
</evidence>
<dbReference type="Pfam" id="PF01874">
    <property type="entry name" value="CitG"/>
    <property type="match status" value="1"/>
</dbReference>
<dbReference type="GO" id="GO:0046917">
    <property type="term" value="F:triphosphoribosyl-dephospho-CoA synthase activity"/>
    <property type="evidence" value="ECO:0007669"/>
    <property type="project" value="InterPro"/>
</dbReference>
<dbReference type="Gene3D" id="1.10.4200.10">
    <property type="entry name" value="Triphosphoribosyl-dephospho-CoA protein"/>
    <property type="match status" value="1"/>
</dbReference>
<reference evidence="1" key="1">
    <citation type="submission" date="2022-01" db="EMBL/GenBank/DDBJ databases">
        <title>Complete genome of Methanomicrobium antiquum DSM 21220.</title>
        <authorList>
            <person name="Chen S.-C."/>
            <person name="You Y.-T."/>
            <person name="Zhou Y.-Z."/>
            <person name="Lai M.-C."/>
        </authorList>
    </citation>
    <scope>NUCLEOTIDE SEQUENCE</scope>
    <source>
        <strain evidence="1">DSM 21220</strain>
    </source>
</reference>
<dbReference type="EMBL" id="CP091092">
    <property type="protein sequence ID" value="WFN37921.1"/>
    <property type="molecule type" value="Genomic_DNA"/>
</dbReference>
<organism evidence="1 2">
    <name type="scientific">Methanomicrobium antiquum</name>
    <dbReference type="NCBI Taxonomy" id="487686"/>
    <lineage>
        <taxon>Archaea</taxon>
        <taxon>Methanobacteriati</taxon>
        <taxon>Methanobacteriota</taxon>
        <taxon>Stenosarchaea group</taxon>
        <taxon>Methanomicrobia</taxon>
        <taxon>Methanomicrobiales</taxon>
        <taxon>Methanomicrobiaceae</taxon>
        <taxon>Methanomicrobium</taxon>
    </lineage>
</organism>
<dbReference type="GO" id="GO:0005524">
    <property type="term" value="F:ATP binding"/>
    <property type="evidence" value="ECO:0007669"/>
    <property type="project" value="InterPro"/>
</dbReference>
<evidence type="ECO:0000313" key="2">
    <source>
        <dbReference type="Proteomes" id="UP001218895"/>
    </source>
</evidence>
<dbReference type="AlphaFoldDB" id="A0AAF0FTJ8"/>
<dbReference type="PANTHER" id="PTHR42280">
    <property type="entry name" value="CITG FAMILY PROTEIN"/>
    <property type="match status" value="1"/>
</dbReference>
<dbReference type="Proteomes" id="UP001218895">
    <property type="component" value="Chromosome"/>
</dbReference>
<dbReference type="InterPro" id="IPR002736">
    <property type="entry name" value="CitG"/>
</dbReference>
<dbReference type="KEGG" id="manq:L1994_05935"/>
<gene>
    <name evidence="1" type="ORF">L1994_05935</name>
</gene>
<dbReference type="RefSeq" id="WP_278100760.1">
    <property type="nucleotide sequence ID" value="NZ_CP091092.1"/>
</dbReference>
<dbReference type="GeneID" id="79949919"/>
<name>A0AAF0FTJ8_9EURY</name>
<protein>
    <submittedName>
        <fullName evidence="1">Triphosphoribosyl-dephospho-CoA synthase</fullName>
    </submittedName>
</protein>
<sequence length="323" mass="35652">MKHKCLSELAQIAMMLEVCAETKPGNVDRRHDYDDTWLEHFLASAILVKPAFEKAENFYEYSENFSSDSLFFSDSVSYTRSVDEKSPHIKTDNTINAPSFNIPSLAEDEKKGGLGSLIYEAVSLTNTHSGGNTHFGAFILLIPLIAGGGITGATELVKSTSVFDAVLFYQAFSLTSVRMNDSDDMDVSDPKSVEILREKKMTLYDVMEYSSKCDMVSNEWISGFKLTRKTADFLLNSGRGKNAISDAYMKLLAENEDTFVAKKLGADASLWTMKTAGKVLSGEISVEEFDRICLSKGINPGSTADIIIAGIFIALIEGWKWDI</sequence>
<dbReference type="PANTHER" id="PTHR42280:SF1">
    <property type="entry name" value="CITG FAMILY PROTEIN"/>
    <property type="match status" value="1"/>
</dbReference>
<proteinExistence type="predicted"/>
<accession>A0AAF0FTJ8</accession>
<keyword evidence="2" id="KW-1185">Reference proteome</keyword>